<reference evidence="1" key="1">
    <citation type="submission" date="2019-02" db="EMBL/GenBank/DDBJ databases">
        <authorList>
            <person name="Li S.-H."/>
        </authorList>
    </citation>
    <scope>NUCLEOTIDE SEQUENCE</scope>
    <source>
        <strain evidence="1">IMCC14734</strain>
    </source>
</reference>
<accession>A0ABT3TGP3</accession>
<keyword evidence="2" id="KW-1185">Reference proteome</keyword>
<evidence type="ECO:0000313" key="2">
    <source>
        <dbReference type="Proteomes" id="UP001143362"/>
    </source>
</evidence>
<dbReference type="Proteomes" id="UP001143362">
    <property type="component" value="Unassembled WGS sequence"/>
</dbReference>
<organism evidence="1 2">
    <name type="scientific">Candidatus Litorirhabdus singularis</name>
    <dbReference type="NCBI Taxonomy" id="2518993"/>
    <lineage>
        <taxon>Bacteria</taxon>
        <taxon>Pseudomonadati</taxon>
        <taxon>Pseudomonadota</taxon>
        <taxon>Gammaproteobacteria</taxon>
        <taxon>Cellvibrionales</taxon>
        <taxon>Halieaceae</taxon>
        <taxon>Candidatus Litorirhabdus</taxon>
    </lineage>
</organism>
<comment type="caution">
    <text evidence="1">The sequence shown here is derived from an EMBL/GenBank/DDBJ whole genome shotgun (WGS) entry which is preliminary data.</text>
</comment>
<name>A0ABT3TGP3_9GAMM</name>
<dbReference type="RefSeq" id="WP_279245457.1">
    <property type="nucleotide sequence ID" value="NZ_SHNN01000002.1"/>
</dbReference>
<sequence>MADLHIDDFYRDSAMIMLQLYSRFPRKTILYVEDISGPDAPDEYGLHSERFQACFSAMVWLGQQGYLQFEDTVREEALDQGVLTQRGFLLLSSRSELELGIPVEEEEQLPPSVMEHSQTNVNQIRAALKSGSSIMLRHVMHYMLSL</sequence>
<dbReference type="EMBL" id="SHNN01000002">
    <property type="protein sequence ID" value="MCX2981456.1"/>
    <property type="molecule type" value="Genomic_DNA"/>
</dbReference>
<evidence type="ECO:0008006" key="3">
    <source>
        <dbReference type="Google" id="ProtNLM"/>
    </source>
</evidence>
<proteinExistence type="predicted"/>
<protein>
    <recommendedName>
        <fullName evidence="3">DUF2513 domain-containing protein</fullName>
    </recommendedName>
</protein>
<evidence type="ECO:0000313" key="1">
    <source>
        <dbReference type="EMBL" id="MCX2981456.1"/>
    </source>
</evidence>
<gene>
    <name evidence="1" type="ORF">EYC98_11355</name>
</gene>